<organism evidence="15 16">
    <name type="scientific">Carnobacterium maltaromaticum</name>
    <name type="common">Carnobacterium piscicola</name>
    <dbReference type="NCBI Taxonomy" id="2751"/>
    <lineage>
        <taxon>Bacteria</taxon>
        <taxon>Bacillati</taxon>
        <taxon>Bacillota</taxon>
        <taxon>Bacilli</taxon>
        <taxon>Lactobacillales</taxon>
        <taxon>Carnobacteriaceae</taxon>
        <taxon>Carnobacterium</taxon>
    </lineage>
</organism>
<dbReference type="PRINTS" id="PR00415">
    <property type="entry name" value="ACONITASE"/>
</dbReference>
<dbReference type="InterPro" id="IPR001030">
    <property type="entry name" value="Acoase/IPM_deHydtase_lsu_aba"/>
</dbReference>
<comment type="cofactor">
    <cofactor evidence="13">
        <name>[4Fe-4S] cluster</name>
        <dbReference type="ChEBI" id="CHEBI:49883"/>
    </cofactor>
    <text evidence="13">Binds 1 [4Fe-4S] cluster per subunit.</text>
</comment>
<keyword evidence="7 13" id="KW-0479">Metal-binding</keyword>
<dbReference type="RefSeq" id="WP_056999179.1">
    <property type="nucleotide sequence ID" value="NZ_BJOJ01000040.1"/>
</dbReference>
<reference evidence="15" key="1">
    <citation type="submission" date="2023-08" db="EMBL/GenBank/DDBJ databases">
        <title>Genomic characterization of piscicolin 126 produced by Carnobacterium maltaromaticum CM22 strain isolated from salmon (Salmo salar).</title>
        <authorList>
            <person name="Gonzalez-Gragera E."/>
            <person name="Garcia-Lopez J.D."/>
            <person name="Teso-Perez C."/>
            <person name="Gimenez-Hernandez I."/>
            <person name="Peralta-Sanchez J.M."/>
            <person name="Valdivia E."/>
            <person name="Montalban-Lopez M."/>
            <person name="Martin-Platero A.M."/>
            <person name="Banos A."/>
            <person name="Martinez-Bueno M."/>
        </authorList>
    </citation>
    <scope>NUCLEOTIDE SEQUENCE</scope>
    <source>
        <strain evidence="15">CM22</strain>
    </source>
</reference>
<dbReference type="SUPFAM" id="SSF53732">
    <property type="entry name" value="Aconitase iron-sulfur domain"/>
    <property type="match status" value="1"/>
</dbReference>
<evidence type="ECO:0000256" key="2">
    <source>
        <dbReference type="ARBA" id="ARBA00002695"/>
    </source>
</evidence>
<evidence type="ECO:0000313" key="16">
    <source>
        <dbReference type="Proteomes" id="UP001290462"/>
    </source>
</evidence>
<keyword evidence="8 13" id="KW-0408">Iron</keyword>
<comment type="catalytic activity">
    <reaction evidence="12">
        <text>citrate = D-threo-isocitrate</text>
        <dbReference type="Rhea" id="RHEA:10336"/>
        <dbReference type="ChEBI" id="CHEBI:15562"/>
        <dbReference type="ChEBI" id="CHEBI:16947"/>
        <dbReference type="EC" id="4.2.1.3"/>
    </reaction>
</comment>
<accession>A0AAW9JWM2</accession>
<keyword evidence="11 13" id="KW-0100">Branched-chain amino acid biosynthesis</keyword>
<dbReference type="GO" id="GO:0003861">
    <property type="term" value="F:3-isopropylmalate dehydratase activity"/>
    <property type="evidence" value="ECO:0007669"/>
    <property type="project" value="UniProtKB-UniRule"/>
</dbReference>
<sequence length="462" mass="50712">MGKTMFDKLWDRHVIYGEVGEPQLLYVDLHLIHEVTSPQGFEGLRVEGRTVRRPDKTYGTLDHNVPTEDIFNIQDLVAKKQIEALQKNCAEFGITLADNGSENQGIVHMVGPETGLTQPGKVIVCGDSHTATHGAFGSIGFGIGSSEVEHVLATQSIWQQKPKTMGIEIVGELPQGVYSKDIILHLIATYGVAFGTGYAVEYYGETVRNMTMEERMTICNMAIEGGAKMGMMAPDETTFEYIRGRAYAPKNFEKAVADWKTLPSDPDALYDLDIKVDVSELAPYVTWGTNPEMGVPFTENFPAIENMNHERAYRYMGLEPGQKASEIELGYVFIGSCTNGRLSDLKEAARFVAGQKVKAGIRAMVVPGSRQVKLAAEKIGLDQVFKDAGFEWREPGCSMCLGMNPDQVPDGVHCASTSNRNFEGRQGKGARTHLVSPAMAAAAAIHGHFIDIRQEVEIYGSH</sequence>
<keyword evidence="5 13" id="KW-0004">4Fe-4S</keyword>
<dbReference type="PANTHER" id="PTHR43822">
    <property type="entry name" value="HOMOACONITASE, MITOCHONDRIAL-RELATED"/>
    <property type="match status" value="1"/>
</dbReference>
<dbReference type="InterPro" id="IPR050067">
    <property type="entry name" value="IPM_dehydratase_rel_enz"/>
</dbReference>
<keyword evidence="9 13" id="KW-0411">Iron-sulfur</keyword>
<dbReference type="Proteomes" id="UP001290462">
    <property type="component" value="Unassembled WGS sequence"/>
</dbReference>
<dbReference type="PANTHER" id="PTHR43822:SF9">
    <property type="entry name" value="3-ISOPROPYLMALATE DEHYDRATASE"/>
    <property type="match status" value="1"/>
</dbReference>
<keyword evidence="6 13" id="KW-0028">Amino-acid biosynthesis</keyword>
<feature type="binding site" evidence="13">
    <location>
        <position position="337"/>
    </location>
    <ligand>
        <name>[4Fe-4S] cluster</name>
        <dbReference type="ChEBI" id="CHEBI:49883"/>
    </ligand>
</feature>
<evidence type="ECO:0000313" key="15">
    <source>
        <dbReference type="EMBL" id="MDZ5759699.1"/>
    </source>
</evidence>
<gene>
    <name evidence="13 15" type="primary">leuC</name>
    <name evidence="15" type="ORF">RAK27_13635</name>
</gene>
<dbReference type="FunFam" id="3.30.499.10:FF:000007">
    <property type="entry name" value="3-isopropylmalate dehydratase large subunit"/>
    <property type="match status" value="1"/>
</dbReference>
<name>A0AAW9JWM2_CARML</name>
<evidence type="ECO:0000256" key="11">
    <source>
        <dbReference type="ARBA" id="ARBA00023304"/>
    </source>
</evidence>
<dbReference type="NCBIfam" id="NF004016">
    <property type="entry name" value="PRK05478.1"/>
    <property type="match status" value="1"/>
</dbReference>
<dbReference type="Pfam" id="PF00330">
    <property type="entry name" value="Aconitase"/>
    <property type="match status" value="1"/>
</dbReference>
<feature type="binding site" evidence="13">
    <location>
        <position position="397"/>
    </location>
    <ligand>
        <name>[4Fe-4S] cluster</name>
        <dbReference type="ChEBI" id="CHEBI:49883"/>
    </ligand>
</feature>
<evidence type="ECO:0000256" key="4">
    <source>
        <dbReference type="ARBA" id="ARBA00022430"/>
    </source>
</evidence>
<keyword evidence="4 13" id="KW-0432">Leucine biosynthesis</keyword>
<dbReference type="InterPro" id="IPR004430">
    <property type="entry name" value="3-IsopropMal_deHydase_lsu"/>
</dbReference>
<evidence type="ECO:0000256" key="9">
    <source>
        <dbReference type="ARBA" id="ARBA00023014"/>
    </source>
</evidence>
<dbReference type="HAMAP" id="MF_01026">
    <property type="entry name" value="LeuC_type1"/>
    <property type="match status" value="1"/>
</dbReference>
<dbReference type="PROSITE" id="PS01244">
    <property type="entry name" value="ACONITASE_2"/>
    <property type="match status" value="1"/>
</dbReference>
<evidence type="ECO:0000256" key="8">
    <source>
        <dbReference type="ARBA" id="ARBA00023004"/>
    </source>
</evidence>
<dbReference type="GO" id="GO:0003994">
    <property type="term" value="F:aconitate hydratase activity"/>
    <property type="evidence" value="ECO:0007669"/>
    <property type="project" value="UniProtKB-EC"/>
</dbReference>
<protein>
    <recommendedName>
        <fullName evidence="13">3-isopropylmalate dehydratase large subunit</fullName>
        <ecNumber evidence="13">4.2.1.33</ecNumber>
    </recommendedName>
    <alternativeName>
        <fullName evidence="13">Alpha-IPM isomerase</fullName>
        <shortName evidence="13">IPMI</shortName>
    </alternativeName>
    <alternativeName>
        <fullName evidence="13">Isopropylmalate isomerase</fullName>
    </alternativeName>
</protein>
<dbReference type="AlphaFoldDB" id="A0AAW9JWM2"/>
<evidence type="ECO:0000256" key="5">
    <source>
        <dbReference type="ARBA" id="ARBA00022485"/>
    </source>
</evidence>
<evidence type="ECO:0000256" key="10">
    <source>
        <dbReference type="ARBA" id="ARBA00023239"/>
    </source>
</evidence>
<comment type="pathway">
    <text evidence="3 13">Amino-acid biosynthesis; L-leucine biosynthesis; L-leucine from 3-methyl-2-oxobutanoate: step 2/4.</text>
</comment>
<evidence type="ECO:0000256" key="7">
    <source>
        <dbReference type="ARBA" id="ARBA00022723"/>
    </source>
</evidence>
<evidence type="ECO:0000256" key="12">
    <source>
        <dbReference type="ARBA" id="ARBA00023501"/>
    </source>
</evidence>
<dbReference type="GO" id="GO:0051539">
    <property type="term" value="F:4 iron, 4 sulfur cluster binding"/>
    <property type="evidence" value="ECO:0007669"/>
    <property type="project" value="UniProtKB-KW"/>
</dbReference>
<dbReference type="GO" id="GO:0009098">
    <property type="term" value="P:L-leucine biosynthetic process"/>
    <property type="evidence" value="ECO:0007669"/>
    <property type="project" value="UniProtKB-UniRule"/>
</dbReference>
<evidence type="ECO:0000256" key="6">
    <source>
        <dbReference type="ARBA" id="ARBA00022605"/>
    </source>
</evidence>
<dbReference type="GeneID" id="83607530"/>
<comment type="caution">
    <text evidence="15">The sequence shown here is derived from an EMBL/GenBank/DDBJ whole genome shotgun (WGS) entry which is preliminary data.</text>
</comment>
<dbReference type="CDD" id="cd01583">
    <property type="entry name" value="IPMI"/>
    <property type="match status" value="1"/>
</dbReference>
<evidence type="ECO:0000256" key="1">
    <source>
        <dbReference type="ARBA" id="ARBA00000491"/>
    </source>
</evidence>
<comment type="subunit">
    <text evidence="13">Heterodimer of LeuC and LeuD.</text>
</comment>
<dbReference type="EC" id="4.2.1.33" evidence="13"/>
<dbReference type="NCBIfam" id="NF009116">
    <property type="entry name" value="PRK12466.1"/>
    <property type="match status" value="1"/>
</dbReference>
<feature type="binding site" evidence="13">
    <location>
        <position position="400"/>
    </location>
    <ligand>
        <name>[4Fe-4S] cluster</name>
        <dbReference type="ChEBI" id="CHEBI:49883"/>
    </ligand>
</feature>
<proteinExistence type="inferred from homology"/>
<evidence type="ECO:0000256" key="3">
    <source>
        <dbReference type="ARBA" id="ARBA00004729"/>
    </source>
</evidence>
<dbReference type="InterPro" id="IPR015931">
    <property type="entry name" value="Acnase/IPM_dHydase_lsu_aba_1/3"/>
</dbReference>
<evidence type="ECO:0000256" key="13">
    <source>
        <dbReference type="HAMAP-Rule" id="MF_01026"/>
    </source>
</evidence>
<comment type="catalytic activity">
    <reaction evidence="1 13">
        <text>(2R,3S)-3-isopropylmalate = (2S)-2-isopropylmalate</text>
        <dbReference type="Rhea" id="RHEA:32287"/>
        <dbReference type="ChEBI" id="CHEBI:1178"/>
        <dbReference type="ChEBI" id="CHEBI:35121"/>
        <dbReference type="EC" id="4.2.1.33"/>
    </reaction>
</comment>
<dbReference type="EMBL" id="JAVBVO010000003">
    <property type="protein sequence ID" value="MDZ5759699.1"/>
    <property type="molecule type" value="Genomic_DNA"/>
</dbReference>
<comment type="function">
    <text evidence="2 13">Catalyzes the isomerization between 2-isopropylmalate and 3-isopropylmalate, via the formation of 2-isopropylmaleate.</text>
</comment>
<dbReference type="InterPro" id="IPR033941">
    <property type="entry name" value="IPMI_cat"/>
</dbReference>
<keyword evidence="10 13" id="KW-0456">Lyase</keyword>
<dbReference type="NCBIfam" id="TIGR00170">
    <property type="entry name" value="leuC"/>
    <property type="match status" value="1"/>
</dbReference>
<dbReference type="InterPro" id="IPR018136">
    <property type="entry name" value="Aconitase_4Fe-4S_BS"/>
</dbReference>
<dbReference type="Gene3D" id="3.30.499.10">
    <property type="entry name" value="Aconitase, domain 3"/>
    <property type="match status" value="2"/>
</dbReference>
<dbReference type="InterPro" id="IPR036008">
    <property type="entry name" value="Aconitase_4Fe-4S_dom"/>
</dbReference>
<comment type="similarity">
    <text evidence="13">Belongs to the aconitase/IPM isomerase family. LeuC type 1 subfamily.</text>
</comment>
<dbReference type="GO" id="GO:0046872">
    <property type="term" value="F:metal ion binding"/>
    <property type="evidence" value="ECO:0007669"/>
    <property type="project" value="UniProtKB-KW"/>
</dbReference>
<feature type="domain" description="Aconitase/3-isopropylmalate dehydratase large subunit alpha/beta/alpha" evidence="14">
    <location>
        <begin position="7"/>
        <end position="447"/>
    </location>
</feature>
<dbReference type="PROSITE" id="PS00450">
    <property type="entry name" value="ACONITASE_1"/>
    <property type="match status" value="1"/>
</dbReference>
<evidence type="ECO:0000259" key="14">
    <source>
        <dbReference type="Pfam" id="PF00330"/>
    </source>
</evidence>